<accession>A0A1F4VNF6</accession>
<dbReference type="STRING" id="1802627.A3A70_01435"/>
<keyword evidence="1" id="KW-0812">Transmembrane</keyword>
<organism evidence="3 4">
    <name type="scientific">candidate division WWE3 bacterium RIFCSPLOWO2_01_FULL_42_11</name>
    <dbReference type="NCBI Taxonomy" id="1802627"/>
    <lineage>
        <taxon>Bacteria</taxon>
        <taxon>Katanobacteria</taxon>
    </lineage>
</organism>
<feature type="transmembrane region" description="Helical" evidence="1">
    <location>
        <begin position="265"/>
        <end position="287"/>
    </location>
</feature>
<gene>
    <name evidence="3" type="ORF">A3A70_01435</name>
</gene>
<proteinExistence type="predicted"/>
<dbReference type="AlphaFoldDB" id="A0A1F4VNF6"/>
<keyword evidence="1" id="KW-0472">Membrane</keyword>
<dbReference type="Pfam" id="PF00535">
    <property type="entry name" value="Glycos_transf_2"/>
    <property type="match status" value="1"/>
</dbReference>
<dbReference type="EMBL" id="MEVK01000038">
    <property type="protein sequence ID" value="OGC58353.1"/>
    <property type="molecule type" value="Genomic_DNA"/>
</dbReference>
<protein>
    <recommendedName>
        <fullName evidence="2">Glycosyltransferase 2-like domain-containing protein</fullName>
    </recommendedName>
</protein>
<dbReference type="PANTHER" id="PTHR43685:SF3">
    <property type="entry name" value="SLR2126 PROTEIN"/>
    <property type="match status" value="1"/>
</dbReference>
<evidence type="ECO:0000256" key="1">
    <source>
        <dbReference type="SAM" id="Phobius"/>
    </source>
</evidence>
<name>A0A1F4VNF6_UNCKA</name>
<dbReference type="InterPro" id="IPR029044">
    <property type="entry name" value="Nucleotide-diphossugar_trans"/>
</dbReference>
<dbReference type="InterPro" id="IPR050834">
    <property type="entry name" value="Glycosyltransf_2"/>
</dbReference>
<feature type="domain" description="Glycosyltransferase 2-like" evidence="2">
    <location>
        <begin position="25"/>
        <end position="191"/>
    </location>
</feature>
<comment type="caution">
    <text evidence="3">The sequence shown here is derived from an EMBL/GenBank/DDBJ whole genome shotgun (WGS) entry which is preliminary data.</text>
</comment>
<dbReference type="Proteomes" id="UP000178964">
    <property type="component" value="Unassembled WGS sequence"/>
</dbReference>
<dbReference type="SUPFAM" id="SSF53448">
    <property type="entry name" value="Nucleotide-diphospho-sugar transferases"/>
    <property type="match status" value="1"/>
</dbReference>
<keyword evidence="1" id="KW-1133">Transmembrane helix</keyword>
<feature type="transmembrane region" description="Helical" evidence="1">
    <location>
        <begin position="325"/>
        <end position="347"/>
    </location>
</feature>
<evidence type="ECO:0000313" key="3">
    <source>
        <dbReference type="EMBL" id="OGC58353.1"/>
    </source>
</evidence>
<evidence type="ECO:0000313" key="4">
    <source>
        <dbReference type="Proteomes" id="UP000178964"/>
    </source>
</evidence>
<evidence type="ECO:0000259" key="2">
    <source>
        <dbReference type="Pfam" id="PF00535"/>
    </source>
</evidence>
<sequence>MNSLDKSVHLNYPGIRMLSKNPTISVIIPVLSINSFITEENLPALSAQRYKNLEVIVLPNLASPQDENLRSQYPFLRIQPTPGVSRPAEKRNIGARVAKGEILAFLDDDAYPTTHWLEHAVPLFTKKMSAVVCGPGLTPPNATRLERVFEAVLTSKLGSGGIQFRFTPSPSRFVDDYPSMNFLIRKEIFNQVGGFELDYWPGEDSKLSEGVVHKLKQRMYYSPDVLVYHHRRPSLKSFLKQHAQYGMHRGAFFGHGDRNSTRLSYLIPTFFTVYLFGLILSGLAILALRYPVRLEFIIFSCVPLILYILWQLITTLMTLKKSRNLIVTTLTPMIIFSMHLTYGVAFIKGLFRRKKLYGTAPKILRAGFKGSPGRFSRAREKISIRRGNTNPNH</sequence>
<reference evidence="3 4" key="1">
    <citation type="journal article" date="2016" name="Nat. Commun.">
        <title>Thousands of microbial genomes shed light on interconnected biogeochemical processes in an aquifer system.</title>
        <authorList>
            <person name="Anantharaman K."/>
            <person name="Brown C.T."/>
            <person name="Hug L.A."/>
            <person name="Sharon I."/>
            <person name="Castelle C.J."/>
            <person name="Probst A.J."/>
            <person name="Thomas B.C."/>
            <person name="Singh A."/>
            <person name="Wilkins M.J."/>
            <person name="Karaoz U."/>
            <person name="Brodie E.L."/>
            <person name="Williams K.H."/>
            <person name="Hubbard S.S."/>
            <person name="Banfield J.F."/>
        </authorList>
    </citation>
    <scope>NUCLEOTIDE SEQUENCE [LARGE SCALE GENOMIC DNA]</scope>
</reference>
<dbReference type="PANTHER" id="PTHR43685">
    <property type="entry name" value="GLYCOSYLTRANSFERASE"/>
    <property type="match status" value="1"/>
</dbReference>
<dbReference type="InterPro" id="IPR001173">
    <property type="entry name" value="Glyco_trans_2-like"/>
</dbReference>
<feature type="transmembrane region" description="Helical" evidence="1">
    <location>
        <begin position="294"/>
        <end position="313"/>
    </location>
</feature>
<dbReference type="Gene3D" id="3.90.550.10">
    <property type="entry name" value="Spore Coat Polysaccharide Biosynthesis Protein SpsA, Chain A"/>
    <property type="match status" value="1"/>
</dbReference>